<dbReference type="RefSeq" id="WP_132867365.1">
    <property type="nucleotide sequence ID" value="NZ_JTJC03000005.1"/>
</dbReference>
<proteinExistence type="predicted"/>
<dbReference type="OrthoDB" id="572394at2"/>
<dbReference type="Proteomes" id="UP000031532">
    <property type="component" value="Unassembled WGS sequence"/>
</dbReference>
<sequence>MCIVCGVFFSGLTLFTPVTETPNPASSNTANIPKMQYQQTQNKPLAKQVQIKLANMLSRLPISEETQVLREELKSIQVQLEPIKDDAKAQQITEKELRTVYQRILEKPSYQQEFNVFMKLLEVKSEQQAIHNLSLNLAQNNSDRSTLFTGQGNSWGWIQ</sequence>
<gene>
    <name evidence="1" type="ORF">QH73_0018485</name>
</gene>
<comment type="caution">
    <text evidence="1">The sequence shown here is derived from an EMBL/GenBank/DDBJ whole genome shotgun (WGS) entry which is preliminary data.</text>
</comment>
<name>A0A9X5E750_9CYAN</name>
<evidence type="ECO:0000313" key="2">
    <source>
        <dbReference type="Proteomes" id="UP000031532"/>
    </source>
</evidence>
<protein>
    <submittedName>
        <fullName evidence="1">Uncharacterized protein</fullName>
    </submittedName>
</protein>
<reference evidence="1 2" key="1">
    <citation type="journal article" date="2015" name="Genome Announc.">
        <title>Draft Genome Sequence of the Terrestrial Cyanobacterium Scytonema millei VB511283, Isolated from Eastern India.</title>
        <authorList>
            <person name="Sen D."/>
            <person name="Chandrababunaidu M.M."/>
            <person name="Singh D."/>
            <person name="Sanghi N."/>
            <person name="Ghorai A."/>
            <person name="Mishra G.P."/>
            <person name="Madduluri M."/>
            <person name="Adhikary S.P."/>
            <person name="Tripathy S."/>
        </authorList>
    </citation>
    <scope>NUCLEOTIDE SEQUENCE [LARGE SCALE GENOMIC DNA]</scope>
    <source>
        <strain evidence="1 2">VB511283</strain>
    </source>
</reference>
<organism evidence="1 2">
    <name type="scientific">Scytonema millei VB511283</name>
    <dbReference type="NCBI Taxonomy" id="1245923"/>
    <lineage>
        <taxon>Bacteria</taxon>
        <taxon>Bacillati</taxon>
        <taxon>Cyanobacteriota</taxon>
        <taxon>Cyanophyceae</taxon>
        <taxon>Nostocales</taxon>
        <taxon>Scytonemataceae</taxon>
        <taxon>Scytonema</taxon>
    </lineage>
</organism>
<accession>A0A9X5E750</accession>
<dbReference type="AlphaFoldDB" id="A0A9X5E750"/>
<keyword evidence="2" id="KW-1185">Reference proteome</keyword>
<evidence type="ECO:0000313" key="1">
    <source>
        <dbReference type="EMBL" id="NHC36605.1"/>
    </source>
</evidence>
<dbReference type="EMBL" id="JTJC03000005">
    <property type="protein sequence ID" value="NHC36605.1"/>
    <property type="molecule type" value="Genomic_DNA"/>
</dbReference>